<evidence type="ECO:0000313" key="3">
    <source>
        <dbReference type="EMBL" id="CAK8999860.1"/>
    </source>
</evidence>
<accession>A0ABP0IBV4</accession>
<feature type="transmembrane region" description="Helical" evidence="1">
    <location>
        <begin position="82"/>
        <end position="100"/>
    </location>
</feature>
<dbReference type="EMBL" id="CAXAMM010003403">
    <property type="protein sequence ID" value="CAK8999788.1"/>
    <property type="molecule type" value="Genomic_DNA"/>
</dbReference>
<evidence type="ECO:0000313" key="4">
    <source>
        <dbReference type="Proteomes" id="UP001642464"/>
    </source>
</evidence>
<keyword evidence="1" id="KW-0812">Transmembrane</keyword>
<evidence type="ECO:0000256" key="1">
    <source>
        <dbReference type="SAM" id="Phobius"/>
    </source>
</evidence>
<dbReference type="EMBL" id="CAXAMM010003425">
    <property type="protein sequence ID" value="CAK8999860.1"/>
    <property type="molecule type" value="Genomic_DNA"/>
</dbReference>
<organism evidence="2 4">
    <name type="scientific">Durusdinium trenchii</name>
    <dbReference type="NCBI Taxonomy" id="1381693"/>
    <lineage>
        <taxon>Eukaryota</taxon>
        <taxon>Sar</taxon>
        <taxon>Alveolata</taxon>
        <taxon>Dinophyceae</taxon>
        <taxon>Suessiales</taxon>
        <taxon>Symbiodiniaceae</taxon>
        <taxon>Durusdinium</taxon>
    </lineage>
</organism>
<keyword evidence="4" id="KW-1185">Reference proteome</keyword>
<keyword evidence="1" id="KW-0472">Membrane</keyword>
<reference evidence="2 4" key="1">
    <citation type="submission" date="2024-02" db="EMBL/GenBank/DDBJ databases">
        <authorList>
            <person name="Chen Y."/>
            <person name="Shah S."/>
            <person name="Dougan E. K."/>
            <person name="Thang M."/>
            <person name="Chan C."/>
        </authorList>
    </citation>
    <scope>NUCLEOTIDE SEQUENCE [LARGE SCALE GENOMIC DNA]</scope>
</reference>
<proteinExistence type="predicted"/>
<dbReference type="Proteomes" id="UP001642464">
    <property type="component" value="Unassembled WGS sequence"/>
</dbReference>
<evidence type="ECO:0000313" key="2">
    <source>
        <dbReference type="EMBL" id="CAK8999788.1"/>
    </source>
</evidence>
<protein>
    <submittedName>
        <fullName evidence="2">Uncharacterized protein</fullName>
    </submittedName>
</protein>
<gene>
    <name evidence="2" type="ORF">SCF082_LOCUS6212</name>
    <name evidence="3" type="ORF">SCF082_LOCUS6245</name>
</gene>
<comment type="caution">
    <text evidence="2">The sequence shown here is derived from an EMBL/GenBank/DDBJ whole genome shotgun (WGS) entry which is preliminary data.</text>
</comment>
<keyword evidence="1" id="KW-1133">Transmembrane helix</keyword>
<sequence length="120" mass="13853">MYGGIVPHYIQRELARLRQENQLLRYKIASVAMSQPKRSAVRHQATQTAPALTFSTGRGRQWATRKTPQLASLTGPEAAKLLSLRLLIWGMFFLFFVLWLKEVDPYEHSQRDNERVPDSL</sequence>
<name>A0ABP0IBV4_9DINO</name>